<proteinExistence type="predicted"/>
<keyword evidence="1" id="KW-0812">Transmembrane</keyword>
<comment type="caution">
    <text evidence="2">The sequence shown here is derived from an EMBL/GenBank/DDBJ whole genome shotgun (WGS) entry which is preliminary data.</text>
</comment>
<evidence type="ECO:0000313" key="3">
    <source>
        <dbReference type="Proteomes" id="UP000018348"/>
    </source>
</evidence>
<accession>T2I8E1</accession>
<feature type="transmembrane region" description="Helical" evidence="1">
    <location>
        <begin position="42"/>
        <end position="65"/>
    </location>
</feature>
<feature type="transmembrane region" description="Helical" evidence="1">
    <location>
        <begin position="12"/>
        <end position="30"/>
    </location>
</feature>
<evidence type="ECO:0000256" key="1">
    <source>
        <dbReference type="SAM" id="Phobius"/>
    </source>
</evidence>
<reference evidence="2 3" key="2">
    <citation type="submission" date="2013-09" db="EMBL/GenBank/DDBJ databases">
        <title>Whole genome comparison of six Crocosphaera watsonii strains with differing phenotypes.</title>
        <authorList>
            <person name="Bench S.R."/>
            <person name="Heller P."/>
            <person name="Frank I."/>
            <person name="Arciniega M."/>
            <person name="Shilova I.N."/>
            <person name="Zehr J.P."/>
        </authorList>
    </citation>
    <scope>NUCLEOTIDE SEQUENCE [LARGE SCALE GENOMIC DNA]</scope>
    <source>
        <strain evidence="2 3">WH 8502</strain>
    </source>
</reference>
<sequence>MSINLDITELEADHVFCFVLLFLFAINWLASYIMAIIPIHLFTYLGSLGQLLLLAIVLIVIGWLFGE</sequence>
<organism evidence="2 3">
    <name type="scientific">Crocosphaera watsonii WH 8502</name>
    <dbReference type="NCBI Taxonomy" id="423474"/>
    <lineage>
        <taxon>Bacteria</taxon>
        <taxon>Bacillati</taxon>
        <taxon>Cyanobacteriota</taxon>
        <taxon>Cyanophyceae</taxon>
        <taxon>Oscillatoriophycideae</taxon>
        <taxon>Chroococcales</taxon>
        <taxon>Aphanothecaceae</taxon>
        <taxon>Crocosphaera</taxon>
    </lineage>
</organism>
<reference evidence="2 3" key="1">
    <citation type="submission" date="2013-01" db="EMBL/GenBank/DDBJ databases">
        <authorList>
            <person name="Bench S."/>
        </authorList>
    </citation>
    <scope>NUCLEOTIDE SEQUENCE [LARGE SCALE GENOMIC DNA]</scope>
    <source>
        <strain evidence="2 3">WH 8502</strain>
    </source>
</reference>
<keyword evidence="1" id="KW-0472">Membrane</keyword>
<protein>
    <submittedName>
        <fullName evidence="2">Uncharacterized protein</fullName>
    </submittedName>
</protein>
<gene>
    <name evidence="2" type="ORF">CWATWH8502_1230</name>
</gene>
<dbReference type="EMBL" id="CAQK01000064">
    <property type="protein sequence ID" value="CCQ49079.1"/>
    <property type="molecule type" value="Genomic_DNA"/>
</dbReference>
<dbReference type="Proteomes" id="UP000018348">
    <property type="component" value="Unassembled WGS sequence"/>
</dbReference>
<keyword evidence="1" id="KW-1133">Transmembrane helix</keyword>
<dbReference type="RefSeq" id="WP_021829218.1">
    <property type="nucleotide sequence ID" value="NZ_CAQK01000064.1"/>
</dbReference>
<name>T2I8E1_CROWT</name>
<evidence type="ECO:0000313" key="2">
    <source>
        <dbReference type="EMBL" id="CCQ49079.1"/>
    </source>
</evidence>
<dbReference type="AlphaFoldDB" id="T2I8E1"/>